<organism evidence="2 3">
    <name type="scientific">Pseudozyma flocculosa</name>
    <dbReference type="NCBI Taxonomy" id="84751"/>
    <lineage>
        <taxon>Eukaryota</taxon>
        <taxon>Fungi</taxon>
        <taxon>Dikarya</taxon>
        <taxon>Basidiomycota</taxon>
        <taxon>Ustilaginomycotina</taxon>
        <taxon>Ustilaginomycetes</taxon>
        <taxon>Ustilaginales</taxon>
        <taxon>Ustilaginaceae</taxon>
        <taxon>Pseudozyma</taxon>
    </lineage>
</organism>
<evidence type="ECO:0000313" key="2">
    <source>
        <dbReference type="EMBL" id="SPO36264.1"/>
    </source>
</evidence>
<sequence>MATALSRATVAEELDSWTRLVDMTLQDARVLTLQQYVELYGAQLDVEDVEMPDGPATASASASVSTAAAASTSLPPPQRQSSNVEPHTETSGAVPTVDAEGETLSYVKVKGRGKTKPVQVDSTRSAVSQLFELASHLGVPSPIMDSKSLNLSKGPAGLKHFVTLRFLDRIWEDTHGATSVKAGREAVCALALRDILDASRREA</sequence>
<accession>A0A5C3EVH4</accession>
<dbReference type="OrthoDB" id="2555303at2759"/>
<reference evidence="2 3" key="1">
    <citation type="submission" date="2018-03" db="EMBL/GenBank/DDBJ databases">
        <authorList>
            <person name="Guldener U."/>
        </authorList>
    </citation>
    <scope>NUCLEOTIDE SEQUENCE [LARGE SCALE GENOMIC DNA]</scope>
    <source>
        <strain evidence="2 3">DAOM196992</strain>
    </source>
</reference>
<dbReference type="AlphaFoldDB" id="A0A5C3EVH4"/>
<name>A0A5C3EVH4_9BASI</name>
<feature type="region of interest" description="Disordered" evidence="1">
    <location>
        <begin position="51"/>
        <end position="97"/>
    </location>
</feature>
<feature type="compositionally biased region" description="Low complexity" evidence="1">
    <location>
        <begin position="56"/>
        <end position="73"/>
    </location>
</feature>
<gene>
    <name evidence="2" type="ORF">PSFLO_01735</name>
</gene>
<keyword evidence="3" id="KW-1185">Reference proteome</keyword>
<dbReference type="Proteomes" id="UP000323386">
    <property type="component" value="Unassembled WGS sequence"/>
</dbReference>
<protein>
    <submittedName>
        <fullName evidence="2">Uncharacterized protein</fullName>
    </submittedName>
</protein>
<evidence type="ECO:0000313" key="3">
    <source>
        <dbReference type="Proteomes" id="UP000323386"/>
    </source>
</evidence>
<proteinExistence type="predicted"/>
<feature type="compositionally biased region" description="Polar residues" evidence="1">
    <location>
        <begin position="79"/>
        <end position="93"/>
    </location>
</feature>
<dbReference type="EMBL" id="OOIP01000004">
    <property type="protein sequence ID" value="SPO36264.1"/>
    <property type="molecule type" value="Genomic_DNA"/>
</dbReference>
<evidence type="ECO:0000256" key="1">
    <source>
        <dbReference type="SAM" id="MobiDB-lite"/>
    </source>
</evidence>